<dbReference type="Gene3D" id="3.40.630.10">
    <property type="entry name" value="Zn peptidases"/>
    <property type="match status" value="1"/>
</dbReference>
<comment type="cofactor">
    <cofactor evidence="1">
        <name>Zn(2+)</name>
        <dbReference type="ChEBI" id="CHEBI:29105"/>
    </cofactor>
</comment>
<evidence type="ECO:0000259" key="9">
    <source>
        <dbReference type="PROSITE" id="PS52035"/>
    </source>
</evidence>
<evidence type="ECO:0000256" key="4">
    <source>
        <dbReference type="ARBA" id="ARBA00022801"/>
    </source>
</evidence>
<proteinExistence type="inferred from homology"/>
<organism evidence="10 11">
    <name type="scientific">Tumebacillus amylolyticus</name>
    <dbReference type="NCBI Taxonomy" id="2801339"/>
    <lineage>
        <taxon>Bacteria</taxon>
        <taxon>Bacillati</taxon>
        <taxon>Bacillota</taxon>
        <taxon>Bacilli</taxon>
        <taxon>Bacillales</taxon>
        <taxon>Alicyclobacillaceae</taxon>
        <taxon>Tumebacillus</taxon>
    </lineage>
</organism>
<dbReference type="SMART" id="SM00631">
    <property type="entry name" value="Zn_pept"/>
    <property type="match status" value="1"/>
</dbReference>
<keyword evidence="11" id="KW-1185">Reference proteome</keyword>
<reference evidence="10 11" key="1">
    <citation type="submission" date="2021-01" db="EMBL/GenBank/DDBJ databases">
        <title>Tumebacillus sp. strain ITR2 16S ribosomal RNA gene Genome sequencing and assembly.</title>
        <authorList>
            <person name="Kang M."/>
        </authorList>
    </citation>
    <scope>NUCLEOTIDE SEQUENCE [LARGE SCALE GENOMIC DNA]</scope>
    <source>
        <strain evidence="10 11">ITR2</strain>
    </source>
</reference>
<dbReference type="PANTHER" id="PTHR11705">
    <property type="entry name" value="PROTEASE FAMILY M14 CARBOXYPEPTIDASE A,B"/>
    <property type="match status" value="1"/>
</dbReference>
<dbReference type="CDD" id="cd03859">
    <property type="entry name" value="M14_CPT"/>
    <property type="match status" value="1"/>
</dbReference>
<comment type="caution">
    <text evidence="10">The sequence shown here is derived from an EMBL/GenBank/DDBJ whole genome shotgun (WGS) entry which is preliminary data.</text>
</comment>
<evidence type="ECO:0000313" key="11">
    <source>
        <dbReference type="Proteomes" id="UP000602284"/>
    </source>
</evidence>
<dbReference type="InterPro" id="IPR000834">
    <property type="entry name" value="Peptidase_M14"/>
</dbReference>
<gene>
    <name evidence="10" type="ORF">JJB07_20635</name>
</gene>
<keyword evidence="4" id="KW-0378">Hydrolase</keyword>
<accession>A0ABS1JFE5</accession>
<keyword evidence="5" id="KW-0862">Zinc</keyword>
<evidence type="ECO:0000256" key="6">
    <source>
        <dbReference type="ARBA" id="ARBA00023049"/>
    </source>
</evidence>
<feature type="chain" id="PRO_5046580548" evidence="8">
    <location>
        <begin position="23"/>
        <end position="513"/>
    </location>
</feature>
<dbReference type="PANTHER" id="PTHR11705:SF143">
    <property type="entry name" value="SLL0236 PROTEIN"/>
    <property type="match status" value="1"/>
</dbReference>
<comment type="similarity">
    <text evidence="2 7">Belongs to the peptidase M14 family.</text>
</comment>
<feature type="active site" description="Proton donor/acceptor" evidence="7">
    <location>
        <position position="372"/>
    </location>
</feature>
<feature type="domain" description="Peptidase M14" evidence="9">
    <location>
        <begin position="98"/>
        <end position="402"/>
    </location>
</feature>
<keyword evidence="6" id="KW-0482">Metalloprotease</keyword>
<dbReference type="SUPFAM" id="SSF53187">
    <property type="entry name" value="Zn-dependent exopeptidases"/>
    <property type="match status" value="1"/>
</dbReference>
<evidence type="ECO:0000256" key="3">
    <source>
        <dbReference type="ARBA" id="ARBA00022670"/>
    </source>
</evidence>
<dbReference type="PROSITE" id="PS52035">
    <property type="entry name" value="PEPTIDASE_M14"/>
    <property type="match status" value="1"/>
</dbReference>
<evidence type="ECO:0000313" key="10">
    <source>
        <dbReference type="EMBL" id="MBL0389002.1"/>
    </source>
</evidence>
<dbReference type="EMBL" id="JAEQNB010000008">
    <property type="protein sequence ID" value="MBL0389002.1"/>
    <property type="molecule type" value="Genomic_DNA"/>
</dbReference>
<evidence type="ECO:0000256" key="1">
    <source>
        <dbReference type="ARBA" id="ARBA00001947"/>
    </source>
</evidence>
<feature type="signal peptide" evidence="8">
    <location>
        <begin position="1"/>
        <end position="22"/>
    </location>
</feature>
<protein>
    <submittedName>
        <fullName evidence="10">Zinc carboxypeptidase</fullName>
    </submittedName>
</protein>
<keyword evidence="3" id="KW-0645">Protease</keyword>
<evidence type="ECO:0000256" key="7">
    <source>
        <dbReference type="PROSITE-ProRule" id="PRU01379"/>
    </source>
</evidence>
<evidence type="ECO:0000256" key="2">
    <source>
        <dbReference type="ARBA" id="ARBA00005988"/>
    </source>
</evidence>
<dbReference type="InterPro" id="IPR033810">
    <property type="entry name" value="Carboxypeptidase_T"/>
</dbReference>
<keyword evidence="10" id="KW-0121">Carboxypeptidase</keyword>
<dbReference type="Proteomes" id="UP000602284">
    <property type="component" value="Unassembled WGS sequence"/>
</dbReference>
<evidence type="ECO:0000256" key="5">
    <source>
        <dbReference type="ARBA" id="ARBA00022833"/>
    </source>
</evidence>
<dbReference type="PRINTS" id="PR00765">
    <property type="entry name" value="CRBOXYPTASEA"/>
</dbReference>
<dbReference type="Pfam" id="PF00246">
    <property type="entry name" value="Peptidase_M14"/>
    <property type="match status" value="1"/>
</dbReference>
<name>A0ABS1JFE5_9BACL</name>
<dbReference type="GO" id="GO:0004180">
    <property type="term" value="F:carboxypeptidase activity"/>
    <property type="evidence" value="ECO:0007669"/>
    <property type="project" value="UniProtKB-KW"/>
</dbReference>
<sequence>MKTNWAKLTLAALLLTGATASAVIPPQAAHAANITLFRIYTDATHTATQLEAQGIDVWETQPNFAEAPLTSDQINWLQANGWSYTMSRQTSGPVFDSSYHTNTAVEQILADRAAKFKNIATVTTIGNTFEGRPIQVIKISSNKLKSSQKSKALFIGGTHSREISPPEIMLSNMDYLLTNYGTDPDVTWMVDNREIYIIPILNKDGHNRAEQLQNWRKNTDTRWGSDGVDLNRNYDEIGTDVWGNPVYGTSTNPFSIEYCGPTAFSEPETAAVKNFIDSVMGPSGTPATVPNGFKLVVDMHSYGNDIMWPWNWTFDVNQYGAQNDIAKMQMIGDKWATTNTYKSYIGAKMYYTTGDTTDWAYGFHRIPSFTIEVGKTFWPTSADLQTQIAENRQPFLNGIKITDDPYGRAGGPDSTTLSATVANGLLTVTGSADDAKSGSNKNKGVEVFLDNLGARGTGTQATLGSSTNSGAITSFTAKLPTTGLASGKHLVLVESQDDTGAWGAPSATWITLP</sequence>
<keyword evidence="8" id="KW-0732">Signal</keyword>
<dbReference type="RefSeq" id="WP_201638005.1">
    <property type="nucleotide sequence ID" value="NZ_JAEQNB010000008.1"/>
</dbReference>
<evidence type="ECO:0000256" key="8">
    <source>
        <dbReference type="SAM" id="SignalP"/>
    </source>
</evidence>